<organism evidence="13 14">
    <name type="scientific">Thalassiosira pseudonana</name>
    <name type="common">Marine diatom</name>
    <name type="synonym">Cyclotella nana</name>
    <dbReference type="NCBI Taxonomy" id="35128"/>
    <lineage>
        <taxon>Eukaryota</taxon>
        <taxon>Sar</taxon>
        <taxon>Stramenopiles</taxon>
        <taxon>Ochrophyta</taxon>
        <taxon>Bacillariophyta</taxon>
        <taxon>Coscinodiscophyceae</taxon>
        <taxon>Thalassiosirophycidae</taxon>
        <taxon>Thalassiosirales</taxon>
        <taxon>Thalassiosiraceae</taxon>
        <taxon>Thalassiosira</taxon>
    </lineage>
</organism>
<feature type="domain" description="Cytochrome b561" evidence="12">
    <location>
        <begin position="10"/>
        <end position="142"/>
    </location>
</feature>
<evidence type="ECO:0000256" key="6">
    <source>
        <dbReference type="ARBA" id="ARBA00022723"/>
    </source>
</evidence>
<dbReference type="InterPro" id="IPR006593">
    <property type="entry name" value="Cyt_b561/ferric_Rdtase_TM"/>
</dbReference>
<evidence type="ECO:0000259" key="12">
    <source>
        <dbReference type="Pfam" id="PF03188"/>
    </source>
</evidence>
<dbReference type="GO" id="GO:0140575">
    <property type="term" value="F:transmembrane monodehydroascorbate reductase activity"/>
    <property type="evidence" value="ECO:0007669"/>
    <property type="project" value="InterPro"/>
</dbReference>
<protein>
    <recommendedName>
        <fullName evidence="12">Cytochrome b561 domain-containing protein</fullName>
    </recommendedName>
</protein>
<reference evidence="13 14" key="2">
    <citation type="journal article" date="2008" name="Nature">
        <title>The Phaeodactylum genome reveals the evolutionary history of diatom genomes.</title>
        <authorList>
            <person name="Bowler C."/>
            <person name="Allen A.E."/>
            <person name="Badger J.H."/>
            <person name="Grimwood J."/>
            <person name="Jabbari K."/>
            <person name="Kuo A."/>
            <person name="Maheswari U."/>
            <person name="Martens C."/>
            <person name="Maumus F."/>
            <person name="Otillar R.P."/>
            <person name="Rayko E."/>
            <person name="Salamov A."/>
            <person name="Vandepoele K."/>
            <person name="Beszteri B."/>
            <person name="Gruber A."/>
            <person name="Heijde M."/>
            <person name="Katinka M."/>
            <person name="Mock T."/>
            <person name="Valentin K."/>
            <person name="Verret F."/>
            <person name="Berges J.A."/>
            <person name="Brownlee C."/>
            <person name="Cadoret J.P."/>
            <person name="Chiovitti A."/>
            <person name="Choi C.J."/>
            <person name="Coesel S."/>
            <person name="De Martino A."/>
            <person name="Detter J.C."/>
            <person name="Durkin C."/>
            <person name="Falciatore A."/>
            <person name="Fournet J."/>
            <person name="Haruta M."/>
            <person name="Huysman M.J."/>
            <person name="Jenkins B.D."/>
            <person name="Jiroutova K."/>
            <person name="Jorgensen R.E."/>
            <person name="Joubert Y."/>
            <person name="Kaplan A."/>
            <person name="Kroger N."/>
            <person name="Kroth P.G."/>
            <person name="La Roche J."/>
            <person name="Lindquist E."/>
            <person name="Lommer M."/>
            <person name="Martin-Jezequel V."/>
            <person name="Lopez P.J."/>
            <person name="Lucas S."/>
            <person name="Mangogna M."/>
            <person name="McGinnis K."/>
            <person name="Medlin L.K."/>
            <person name="Montsant A."/>
            <person name="Oudot-Le Secq M.P."/>
            <person name="Napoli C."/>
            <person name="Obornik M."/>
            <person name="Parker M.S."/>
            <person name="Petit J.L."/>
            <person name="Porcel B.M."/>
            <person name="Poulsen N."/>
            <person name="Robison M."/>
            <person name="Rychlewski L."/>
            <person name="Rynearson T.A."/>
            <person name="Schmutz J."/>
            <person name="Shapiro H."/>
            <person name="Siaut M."/>
            <person name="Stanley M."/>
            <person name="Sussman M.R."/>
            <person name="Taylor A.R."/>
            <person name="Vardi A."/>
            <person name="von Dassow P."/>
            <person name="Vyverman W."/>
            <person name="Willis A."/>
            <person name="Wyrwicz L.S."/>
            <person name="Rokhsar D.S."/>
            <person name="Weissenbach J."/>
            <person name="Armbrust E.V."/>
            <person name="Green B.R."/>
            <person name="Van de Peer Y."/>
            <person name="Grigoriev I.V."/>
        </authorList>
    </citation>
    <scope>NUCLEOTIDE SEQUENCE [LARGE SCALE GENOMIC DNA]</scope>
    <source>
        <strain evidence="13 14">CCMP1335</strain>
    </source>
</reference>
<evidence type="ECO:0000256" key="10">
    <source>
        <dbReference type="ARBA" id="ARBA00023136"/>
    </source>
</evidence>
<keyword evidence="8 11" id="KW-1133">Transmembrane helix</keyword>
<name>B8CEZ0_THAPS</name>
<evidence type="ECO:0000256" key="3">
    <source>
        <dbReference type="ARBA" id="ARBA00022448"/>
    </source>
</evidence>
<keyword evidence="5 11" id="KW-0812">Transmembrane</keyword>
<comment type="subcellular location">
    <subcellularLocation>
        <location evidence="2">Membrane</location>
        <topology evidence="2">Multi-pass membrane protein</topology>
    </subcellularLocation>
</comment>
<proteinExistence type="predicted"/>
<keyword evidence="14" id="KW-1185">Reference proteome</keyword>
<dbReference type="InterPro" id="IPR045150">
    <property type="entry name" value="CYB561D1/2"/>
</dbReference>
<feature type="transmembrane region" description="Helical" evidence="11">
    <location>
        <begin position="43"/>
        <end position="61"/>
    </location>
</feature>
<evidence type="ECO:0000313" key="14">
    <source>
        <dbReference type="Proteomes" id="UP000001449"/>
    </source>
</evidence>
<evidence type="ECO:0000256" key="8">
    <source>
        <dbReference type="ARBA" id="ARBA00022989"/>
    </source>
</evidence>
<gene>
    <name evidence="13" type="ORF">THAPSDRAFT_11586</name>
</gene>
<reference evidence="13 14" key="1">
    <citation type="journal article" date="2004" name="Science">
        <title>The genome of the diatom Thalassiosira pseudonana: ecology, evolution, and metabolism.</title>
        <authorList>
            <person name="Armbrust E.V."/>
            <person name="Berges J.A."/>
            <person name="Bowler C."/>
            <person name="Green B.R."/>
            <person name="Martinez D."/>
            <person name="Putnam N.H."/>
            <person name="Zhou S."/>
            <person name="Allen A.E."/>
            <person name="Apt K.E."/>
            <person name="Bechner M."/>
            <person name="Brzezinski M.A."/>
            <person name="Chaal B.K."/>
            <person name="Chiovitti A."/>
            <person name="Davis A.K."/>
            <person name="Demarest M.S."/>
            <person name="Detter J.C."/>
            <person name="Glavina T."/>
            <person name="Goodstein D."/>
            <person name="Hadi M.Z."/>
            <person name="Hellsten U."/>
            <person name="Hildebrand M."/>
            <person name="Jenkins B.D."/>
            <person name="Jurka J."/>
            <person name="Kapitonov V.V."/>
            <person name="Kroger N."/>
            <person name="Lau W.W."/>
            <person name="Lane T.W."/>
            <person name="Larimer F.W."/>
            <person name="Lippmeier J.C."/>
            <person name="Lucas S."/>
            <person name="Medina M."/>
            <person name="Montsant A."/>
            <person name="Obornik M."/>
            <person name="Parker M.S."/>
            <person name="Palenik B."/>
            <person name="Pazour G.J."/>
            <person name="Richardson P.M."/>
            <person name="Rynearson T.A."/>
            <person name="Saito M.A."/>
            <person name="Schwartz D.C."/>
            <person name="Thamatrakoln K."/>
            <person name="Valentin K."/>
            <person name="Vardi A."/>
            <person name="Wilkerson F.P."/>
            <person name="Rokhsar D.S."/>
        </authorList>
    </citation>
    <scope>NUCLEOTIDE SEQUENCE [LARGE SCALE GENOMIC DNA]</scope>
    <source>
        <strain evidence="13 14">CCMP1335</strain>
    </source>
</reference>
<keyword evidence="3" id="KW-0813">Transport</keyword>
<dbReference type="Gene3D" id="1.20.120.1770">
    <property type="match status" value="1"/>
</dbReference>
<dbReference type="AlphaFoldDB" id="B8CEZ0"/>
<dbReference type="KEGG" id="tps:THAPSDRAFT_11586"/>
<keyword evidence="10 11" id="KW-0472">Membrane</keyword>
<keyword evidence="7" id="KW-0249">Electron transport</keyword>
<keyword evidence="9" id="KW-0408">Iron</keyword>
<dbReference type="RefSeq" id="XP_002294757.1">
    <property type="nucleotide sequence ID" value="XM_002294721.1"/>
</dbReference>
<dbReference type="GeneID" id="7447758"/>
<evidence type="ECO:0000256" key="9">
    <source>
        <dbReference type="ARBA" id="ARBA00023004"/>
    </source>
</evidence>
<feature type="transmembrane region" description="Helical" evidence="11">
    <location>
        <begin position="122"/>
        <end position="138"/>
    </location>
</feature>
<accession>B8CEZ0</accession>
<feature type="transmembrane region" description="Helical" evidence="11">
    <location>
        <begin position="150"/>
        <end position="173"/>
    </location>
</feature>
<dbReference type="HOGENOM" id="CLU_1201961_0_0_1"/>
<keyword evidence="4" id="KW-0349">Heme</keyword>
<evidence type="ECO:0000256" key="1">
    <source>
        <dbReference type="ARBA" id="ARBA00001970"/>
    </source>
</evidence>
<dbReference type="PANTHER" id="PTHR15422:SF24">
    <property type="entry name" value="DOMON RELATED DOMAIN-CONTAINING PROTEIN"/>
    <property type="match status" value="1"/>
</dbReference>
<dbReference type="PANTHER" id="PTHR15422">
    <property type="entry name" value="OS05G0565100 PROTEIN"/>
    <property type="match status" value="1"/>
</dbReference>
<dbReference type="GO" id="GO:0016491">
    <property type="term" value="F:oxidoreductase activity"/>
    <property type="evidence" value="ECO:0000318"/>
    <property type="project" value="GO_Central"/>
</dbReference>
<evidence type="ECO:0000256" key="5">
    <source>
        <dbReference type="ARBA" id="ARBA00022692"/>
    </source>
</evidence>
<dbReference type="GO" id="GO:0046872">
    <property type="term" value="F:metal ion binding"/>
    <property type="evidence" value="ECO:0007669"/>
    <property type="project" value="UniProtKB-KW"/>
</dbReference>
<evidence type="ECO:0000256" key="11">
    <source>
        <dbReference type="SAM" id="Phobius"/>
    </source>
</evidence>
<feature type="transmembrane region" description="Helical" evidence="11">
    <location>
        <begin position="82"/>
        <end position="102"/>
    </location>
</feature>
<dbReference type="PaxDb" id="35128-Thaps11586"/>
<sequence length="231" mass="25518">MEYKDEINTHAWLNICSWSFLIPCSTLIWVHTKTLQPSHPYPHMVMTGVSGVVLAIAGFAFGINKFNTLTRDDVSTFRKAHAIIGTIAASGMMLQILLFGLMKKPWVRGEPWSTGQSFVQHSHSYLGWIWIAFGLVACETGTHLTNDKKYVGGFIGAILLTVAVTTLVVTLHVQSGRDIVAPEPLEEDKNDVEIPPADAFEIGMVDLEDENADPLEAVQGHHNLPILEVEE</sequence>
<dbReference type="GO" id="GO:0016020">
    <property type="term" value="C:membrane"/>
    <property type="evidence" value="ECO:0007669"/>
    <property type="project" value="UniProtKB-SubCell"/>
</dbReference>
<evidence type="ECO:0000313" key="13">
    <source>
        <dbReference type="EMBL" id="EED88117.1"/>
    </source>
</evidence>
<dbReference type="Proteomes" id="UP000001449">
    <property type="component" value="Chromosome 20"/>
</dbReference>
<evidence type="ECO:0000256" key="7">
    <source>
        <dbReference type="ARBA" id="ARBA00022982"/>
    </source>
</evidence>
<dbReference type="InParanoid" id="B8CEZ0"/>
<dbReference type="Pfam" id="PF03188">
    <property type="entry name" value="Cytochrom_B561"/>
    <property type="match status" value="1"/>
</dbReference>
<comment type="cofactor">
    <cofactor evidence="1">
        <name>heme b</name>
        <dbReference type="ChEBI" id="CHEBI:60344"/>
    </cofactor>
</comment>
<dbReference type="EMBL" id="CM000652">
    <property type="protein sequence ID" value="EED88117.1"/>
    <property type="molecule type" value="Genomic_DNA"/>
</dbReference>
<feature type="transmembrane region" description="Helical" evidence="11">
    <location>
        <begin position="12"/>
        <end position="31"/>
    </location>
</feature>
<evidence type="ECO:0000256" key="4">
    <source>
        <dbReference type="ARBA" id="ARBA00022617"/>
    </source>
</evidence>
<evidence type="ECO:0000256" key="2">
    <source>
        <dbReference type="ARBA" id="ARBA00004141"/>
    </source>
</evidence>
<keyword evidence="6" id="KW-0479">Metal-binding</keyword>